<organism evidence="15 16">
    <name type="scientific">Mangrovicoccus algicola</name>
    <dbReference type="NCBI Taxonomy" id="2771008"/>
    <lineage>
        <taxon>Bacteria</taxon>
        <taxon>Pseudomonadati</taxon>
        <taxon>Pseudomonadota</taxon>
        <taxon>Alphaproteobacteria</taxon>
        <taxon>Rhodobacterales</taxon>
        <taxon>Paracoccaceae</taxon>
        <taxon>Mangrovicoccus</taxon>
    </lineage>
</organism>
<comment type="catalytic activity">
    <reaction evidence="12">
        <text>L-proline(in) + Na(+)(in) = L-proline(out) + Na(+)(out)</text>
        <dbReference type="Rhea" id="RHEA:28967"/>
        <dbReference type="ChEBI" id="CHEBI:29101"/>
        <dbReference type="ChEBI" id="CHEBI:60039"/>
    </reaction>
</comment>
<evidence type="ECO:0000256" key="14">
    <source>
        <dbReference type="SAM" id="Phobius"/>
    </source>
</evidence>
<keyword evidence="16" id="KW-1185">Reference proteome</keyword>
<feature type="transmembrane region" description="Helical" evidence="14">
    <location>
        <begin position="164"/>
        <end position="184"/>
    </location>
</feature>
<name>A0A8J6Z5M8_9RHOB</name>
<keyword evidence="11" id="KW-0739">Sodium transport</keyword>
<gene>
    <name evidence="15" type="ORF">ICN82_00970</name>
</gene>
<dbReference type="RefSeq" id="WP_193178959.1">
    <property type="nucleotide sequence ID" value="NZ_JACVXA010000003.1"/>
</dbReference>
<dbReference type="InterPro" id="IPR038377">
    <property type="entry name" value="Na/Glc_symporter_sf"/>
</dbReference>
<feature type="transmembrane region" description="Helical" evidence="14">
    <location>
        <begin position="372"/>
        <end position="394"/>
    </location>
</feature>
<sequence>MDYDLTTSLFERRVDLGLVVLYLIFIVAIGFLFRGKSDSPSNYFRGGGKLLWWMTGASAFMVQFSAWTFTGAAGKAYTDGLAVAVIFIGNAIGYFLSFLLVAEIFRQTRCITPVDAIRRRYGAVNEQVFTWAQVPLGVIQAGIWLNGLAIFASAVFGVSIETTIIITGLVVMFVSLTGGAWAVVASDYVQMLVIMAVSITAVIFVGFEFGLTRVIVEFPAELFTNDLNYAGLFVIWALMSITKQIFSTNNMFDASRYLVAKDSANARKAALLAAILMFAGTFIWFLPPMATALMGVDLQAAYPTLGSKAADAAYLAFVDVAMPVGMVGIMMAALFSATMSSMDSGLNRSAGIMSINFYKPVIRRGSCSDAELVIFGKVTTVLFGVLIVLVALFIASLKELSLFDIMLQMGSLIQMPILIPLFLAIFVRKVPDWAPWATVLVGLGVSLASKYLLTPDLLATLGGVSFTGRESADLVFIVSMLLHLVVTTGFFFWTRRFHDDVSERRQQEIDAFFEDIATPVEPEEADAVTDQEQRRKLGTLSMIYGATILLLPLIPQPDHQGRAILGFALTGGIVLGLGALLRLSARGGRG</sequence>
<keyword evidence="9" id="KW-0406">Ion transport</keyword>
<dbReference type="PANTHER" id="PTHR48086">
    <property type="entry name" value="SODIUM/PROLINE SYMPORTER-RELATED"/>
    <property type="match status" value="1"/>
</dbReference>
<evidence type="ECO:0000256" key="3">
    <source>
        <dbReference type="ARBA" id="ARBA00022448"/>
    </source>
</evidence>
<feature type="transmembrane region" description="Helical" evidence="14">
    <location>
        <begin position="50"/>
        <end position="69"/>
    </location>
</feature>
<keyword evidence="7 14" id="KW-1133">Transmembrane helix</keyword>
<dbReference type="Pfam" id="PF00474">
    <property type="entry name" value="SSF"/>
    <property type="match status" value="1"/>
</dbReference>
<evidence type="ECO:0000256" key="1">
    <source>
        <dbReference type="ARBA" id="ARBA00004651"/>
    </source>
</evidence>
<dbReference type="PANTHER" id="PTHR48086:SF3">
    <property type="entry name" value="SODIUM_PROLINE SYMPORTER"/>
    <property type="match status" value="1"/>
</dbReference>
<feature type="transmembrane region" description="Helical" evidence="14">
    <location>
        <begin position="561"/>
        <end position="581"/>
    </location>
</feature>
<evidence type="ECO:0000256" key="5">
    <source>
        <dbReference type="ARBA" id="ARBA00022692"/>
    </source>
</evidence>
<dbReference type="Gene3D" id="1.20.1730.10">
    <property type="entry name" value="Sodium/glucose cotransporter"/>
    <property type="match status" value="1"/>
</dbReference>
<accession>A0A8J6Z5M8</accession>
<comment type="similarity">
    <text evidence="2 13">Belongs to the sodium:solute symporter (SSF) (TC 2.A.21) family.</text>
</comment>
<dbReference type="GO" id="GO:0005886">
    <property type="term" value="C:plasma membrane"/>
    <property type="evidence" value="ECO:0007669"/>
    <property type="project" value="UniProtKB-SubCell"/>
</dbReference>
<dbReference type="GO" id="GO:0006814">
    <property type="term" value="P:sodium ion transport"/>
    <property type="evidence" value="ECO:0007669"/>
    <property type="project" value="UniProtKB-KW"/>
</dbReference>
<evidence type="ECO:0000256" key="10">
    <source>
        <dbReference type="ARBA" id="ARBA00023136"/>
    </source>
</evidence>
<evidence type="ECO:0000313" key="16">
    <source>
        <dbReference type="Proteomes" id="UP000609121"/>
    </source>
</evidence>
<feature type="transmembrane region" description="Helical" evidence="14">
    <location>
        <begin position="537"/>
        <end position="555"/>
    </location>
</feature>
<comment type="caution">
    <text evidence="15">The sequence shown here is derived from an EMBL/GenBank/DDBJ whole genome shotgun (WGS) entry which is preliminary data.</text>
</comment>
<feature type="transmembrane region" description="Helical" evidence="14">
    <location>
        <begin position="312"/>
        <end position="335"/>
    </location>
</feature>
<feature type="transmembrane region" description="Helical" evidence="14">
    <location>
        <begin position="474"/>
        <end position="494"/>
    </location>
</feature>
<evidence type="ECO:0000256" key="11">
    <source>
        <dbReference type="ARBA" id="ARBA00023201"/>
    </source>
</evidence>
<protein>
    <submittedName>
        <fullName evidence="15">Transporter</fullName>
    </submittedName>
</protein>
<keyword evidence="3" id="KW-0813">Transport</keyword>
<feature type="transmembrane region" description="Helical" evidence="14">
    <location>
        <begin position="406"/>
        <end position="426"/>
    </location>
</feature>
<dbReference type="AlphaFoldDB" id="A0A8J6Z5M8"/>
<dbReference type="PROSITE" id="PS50283">
    <property type="entry name" value="NA_SOLUT_SYMP_3"/>
    <property type="match status" value="1"/>
</dbReference>
<keyword evidence="4" id="KW-1003">Cell membrane</keyword>
<evidence type="ECO:0000256" key="2">
    <source>
        <dbReference type="ARBA" id="ARBA00006434"/>
    </source>
</evidence>
<feature type="transmembrane region" description="Helical" evidence="14">
    <location>
        <begin position="128"/>
        <end position="158"/>
    </location>
</feature>
<dbReference type="InterPro" id="IPR050277">
    <property type="entry name" value="Sodium:Solute_Symporter"/>
</dbReference>
<dbReference type="Proteomes" id="UP000609121">
    <property type="component" value="Unassembled WGS sequence"/>
</dbReference>
<feature type="transmembrane region" description="Helical" evidence="14">
    <location>
        <begin position="16"/>
        <end position="34"/>
    </location>
</feature>
<evidence type="ECO:0000256" key="7">
    <source>
        <dbReference type="ARBA" id="ARBA00022989"/>
    </source>
</evidence>
<keyword evidence="6" id="KW-0769">Symport</keyword>
<evidence type="ECO:0000256" key="12">
    <source>
        <dbReference type="ARBA" id="ARBA00033708"/>
    </source>
</evidence>
<proteinExistence type="inferred from homology"/>
<reference evidence="15" key="1">
    <citation type="submission" date="2020-09" db="EMBL/GenBank/DDBJ databases">
        <title>A novel bacterium of genus Mangrovicoccus, isolated from South China Sea.</title>
        <authorList>
            <person name="Huang H."/>
            <person name="Mo K."/>
            <person name="Hu Y."/>
        </authorList>
    </citation>
    <scope>NUCLEOTIDE SEQUENCE</scope>
    <source>
        <strain evidence="15">HB182678</strain>
    </source>
</reference>
<evidence type="ECO:0000256" key="6">
    <source>
        <dbReference type="ARBA" id="ARBA00022847"/>
    </source>
</evidence>
<evidence type="ECO:0000256" key="8">
    <source>
        <dbReference type="ARBA" id="ARBA00023053"/>
    </source>
</evidence>
<dbReference type="EMBL" id="JACVXA010000003">
    <property type="protein sequence ID" value="MBE3636770.1"/>
    <property type="molecule type" value="Genomic_DNA"/>
</dbReference>
<evidence type="ECO:0000256" key="4">
    <source>
        <dbReference type="ARBA" id="ARBA00022475"/>
    </source>
</evidence>
<evidence type="ECO:0000256" key="9">
    <source>
        <dbReference type="ARBA" id="ARBA00023065"/>
    </source>
</evidence>
<feature type="transmembrane region" description="Helical" evidence="14">
    <location>
        <begin position="81"/>
        <end position="102"/>
    </location>
</feature>
<keyword evidence="5 14" id="KW-0812">Transmembrane</keyword>
<dbReference type="InterPro" id="IPR001734">
    <property type="entry name" value="Na/solute_symporter"/>
</dbReference>
<evidence type="ECO:0000256" key="13">
    <source>
        <dbReference type="RuleBase" id="RU362091"/>
    </source>
</evidence>
<comment type="subcellular location">
    <subcellularLocation>
        <location evidence="1">Cell membrane</location>
        <topology evidence="1">Multi-pass membrane protein</topology>
    </subcellularLocation>
</comment>
<dbReference type="GO" id="GO:0015293">
    <property type="term" value="F:symporter activity"/>
    <property type="evidence" value="ECO:0007669"/>
    <property type="project" value="UniProtKB-KW"/>
</dbReference>
<evidence type="ECO:0000313" key="15">
    <source>
        <dbReference type="EMBL" id="MBE3636770.1"/>
    </source>
</evidence>
<feature type="transmembrane region" description="Helical" evidence="14">
    <location>
        <begin position="229"/>
        <end position="248"/>
    </location>
</feature>
<feature type="transmembrane region" description="Helical" evidence="14">
    <location>
        <begin position="433"/>
        <end position="454"/>
    </location>
</feature>
<feature type="transmembrane region" description="Helical" evidence="14">
    <location>
        <begin position="191"/>
        <end position="209"/>
    </location>
</feature>
<feature type="transmembrane region" description="Helical" evidence="14">
    <location>
        <begin position="269"/>
        <end position="286"/>
    </location>
</feature>
<keyword evidence="8" id="KW-0915">Sodium</keyword>
<keyword evidence="10 14" id="KW-0472">Membrane</keyword>